<gene>
    <name evidence="3" type="ORF">GCM10011499_14820</name>
</gene>
<comment type="caution">
    <text evidence="3">The sequence shown here is derived from an EMBL/GenBank/DDBJ whole genome shotgun (WGS) entry which is preliminary data.</text>
</comment>
<dbReference type="PANTHER" id="PTHR10963">
    <property type="entry name" value="GLYCOSYL HYDROLASE-RELATED"/>
    <property type="match status" value="1"/>
</dbReference>
<dbReference type="PROSITE" id="PS51762">
    <property type="entry name" value="GH16_2"/>
    <property type="match status" value="1"/>
</dbReference>
<protein>
    <recommendedName>
        <fullName evidence="2">GH16 domain-containing protein</fullName>
    </recommendedName>
</protein>
<name>A0A916VWS7_9HYPH</name>
<comment type="similarity">
    <text evidence="1">Belongs to the glycosyl hydrolase 16 family.</text>
</comment>
<dbReference type="GO" id="GO:0004553">
    <property type="term" value="F:hydrolase activity, hydrolyzing O-glycosyl compounds"/>
    <property type="evidence" value="ECO:0007669"/>
    <property type="project" value="InterPro"/>
</dbReference>
<dbReference type="Gene3D" id="2.60.120.200">
    <property type="match status" value="1"/>
</dbReference>
<dbReference type="InterPro" id="IPR013320">
    <property type="entry name" value="ConA-like_dom_sf"/>
</dbReference>
<accession>A0A916VWS7</accession>
<organism evidence="3 4">
    <name type="scientific">Pelagibacterium lentulum</name>
    <dbReference type="NCBI Taxonomy" id="2029865"/>
    <lineage>
        <taxon>Bacteria</taxon>
        <taxon>Pseudomonadati</taxon>
        <taxon>Pseudomonadota</taxon>
        <taxon>Alphaproteobacteria</taxon>
        <taxon>Hyphomicrobiales</taxon>
        <taxon>Devosiaceae</taxon>
        <taxon>Pelagibacterium</taxon>
    </lineage>
</organism>
<dbReference type="InterPro" id="IPR050546">
    <property type="entry name" value="Glycosyl_Hydrlase_16"/>
</dbReference>
<reference evidence="3 4" key="1">
    <citation type="journal article" date="2014" name="Int. J. Syst. Evol. Microbiol.">
        <title>Complete genome sequence of Corynebacterium casei LMG S-19264T (=DSM 44701T), isolated from a smear-ripened cheese.</title>
        <authorList>
            <consortium name="US DOE Joint Genome Institute (JGI-PGF)"/>
            <person name="Walter F."/>
            <person name="Albersmeier A."/>
            <person name="Kalinowski J."/>
            <person name="Ruckert C."/>
        </authorList>
    </citation>
    <scope>NUCLEOTIDE SEQUENCE [LARGE SCALE GENOMIC DNA]</scope>
    <source>
        <strain evidence="3 4">CGMCC 1.15896</strain>
    </source>
</reference>
<evidence type="ECO:0000259" key="2">
    <source>
        <dbReference type="PROSITE" id="PS51762"/>
    </source>
</evidence>
<dbReference type="AlphaFoldDB" id="A0A916VWS7"/>
<keyword evidence="4" id="KW-1185">Reference proteome</keyword>
<evidence type="ECO:0000313" key="4">
    <source>
        <dbReference type="Proteomes" id="UP000596977"/>
    </source>
</evidence>
<dbReference type="SUPFAM" id="SSF49899">
    <property type="entry name" value="Concanavalin A-like lectins/glucanases"/>
    <property type="match status" value="1"/>
</dbReference>
<dbReference type="CDD" id="cd08023">
    <property type="entry name" value="GH16_laminarinase_like"/>
    <property type="match status" value="1"/>
</dbReference>
<dbReference type="Pfam" id="PF00722">
    <property type="entry name" value="Glyco_hydro_16"/>
    <property type="match status" value="1"/>
</dbReference>
<proteinExistence type="inferred from homology"/>
<dbReference type="GO" id="GO:0005975">
    <property type="term" value="P:carbohydrate metabolic process"/>
    <property type="evidence" value="ECO:0007669"/>
    <property type="project" value="InterPro"/>
</dbReference>
<dbReference type="InterPro" id="IPR000757">
    <property type="entry name" value="Beta-glucanase-like"/>
</dbReference>
<evidence type="ECO:0000313" key="3">
    <source>
        <dbReference type="EMBL" id="GGA46108.1"/>
    </source>
</evidence>
<evidence type="ECO:0000256" key="1">
    <source>
        <dbReference type="ARBA" id="ARBA00006865"/>
    </source>
</evidence>
<dbReference type="EMBL" id="BMKB01000002">
    <property type="protein sequence ID" value="GGA46108.1"/>
    <property type="molecule type" value="Genomic_DNA"/>
</dbReference>
<sequence length="240" mass="27851">MFTDEFTSGVLDRSKWTRCYWWDNGGCTNLGNPNLNWYLPGNISFRNGALVLTAREQQVRGINGRLFPYTSGMVTTGRDYAERHRSDRFSFTYGYVEIRARIPSGRGLWPALWLMPSTHRDLPEIDIMEVIGHRPNVLEMHFHYRADAGQKRTANRRVTVSDLSRNWHVYGLEWSPNAIIWYLDGVEQWRFTNASAIPREPMYLIMNLAVGGAWPGSPNSSTQFPAEFLIDYVRIWQRAQ</sequence>
<feature type="domain" description="GH16" evidence="2">
    <location>
        <begin position="1"/>
        <end position="240"/>
    </location>
</feature>
<dbReference type="Proteomes" id="UP000596977">
    <property type="component" value="Unassembled WGS sequence"/>
</dbReference>
<dbReference type="PANTHER" id="PTHR10963:SF55">
    <property type="entry name" value="GLYCOSIDE HYDROLASE FAMILY 16 PROTEIN"/>
    <property type="match status" value="1"/>
</dbReference>